<dbReference type="RefSeq" id="WP_098859049.1">
    <property type="nucleotide sequence ID" value="NZ_NUMG01000025.1"/>
</dbReference>
<dbReference type="AlphaFoldDB" id="A0A2C1LQE8"/>
<proteinExistence type="predicted"/>
<evidence type="ECO:0000313" key="2">
    <source>
        <dbReference type="Proteomes" id="UP000225766"/>
    </source>
</evidence>
<reference evidence="1 2" key="1">
    <citation type="submission" date="2017-09" db="EMBL/GenBank/DDBJ databases">
        <title>Large-scale bioinformatics analysis of Bacillus genomes uncovers conserved roles of natural products in bacterial physiology.</title>
        <authorList>
            <consortium name="Agbiome Team Llc"/>
            <person name="Bleich R.M."/>
            <person name="Grubbs K.J."/>
            <person name="Santa Maria K.C."/>
            <person name="Allen S.E."/>
            <person name="Farag S."/>
            <person name="Shank E.A."/>
            <person name="Bowers A."/>
        </authorList>
    </citation>
    <scope>NUCLEOTIDE SEQUENCE [LARGE SCALE GENOMIC DNA]</scope>
    <source>
        <strain evidence="1 2">AFS040105</strain>
    </source>
</reference>
<sequence>MLKAVILEQFDAGRECVNCNAVTVHELKKIDENGDGKFIGYYGECEVCKEVFKLSKGDFIRN</sequence>
<organism evidence="1 2">
    <name type="scientific">Bacillus cereus</name>
    <dbReference type="NCBI Taxonomy" id="1396"/>
    <lineage>
        <taxon>Bacteria</taxon>
        <taxon>Bacillati</taxon>
        <taxon>Bacillota</taxon>
        <taxon>Bacilli</taxon>
        <taxon>Bacillales</taxon>
        <taxon>Bacillaceae</taxon>
        <taxon>Bacillus</taxon>
        <taxon>Bacillus cereus group</taxon>
    </lineage>
</organism>
<dbReference type="EMBL" id="NUMG01000025">
    <property type="protein sequence ID" value="PGT99870.1"/>
    <property type="molecule type" value="Genomic_DNA"/>
</dbReference>
<name>A0A2C1LQE8_BACCE</name>
<gene>
    <name evidence="1" type="ORF">COD19_18135</name>
</gene>
<evidence type="ECO:0000313" key="1">
    <source>
        <dbReference type="EMBL" id="PGT99870.1"/>
    </source>
</evidence>
<dbReference type="Proteomes" id="UP000225766">
    <property type="component" value="Unassembled WGS sequence"/>
</dbReference>
<accession>A0A2C1LQE8</accession>
<protein>
    <submittedName>
        <fullName evidence="1">Uncharacterized protein</fullName>
    </submittedName>
</protein>
<comment type="caution">
    <text evidence="1">The sequence shown here is derived from an EMBL/GenBank/DDBJ whole genome shotgun (WGS) entry which is preliminary data.</text>
</comment>